<dbReference type="Proteomes" id="UP000522262">
    <property type="component" value="Unassembled WGS sequence"/>
</dbReference>
<name>A0A8H5N3X4_9HYPO</name>
<evidence type="ECO:0000256" key="1">
    <source>
        <dbReference type="SAM" id="Coils"/>
    </source>
</evidence>
<sequence>MATNLDKLPKETLTSIASVSAKVRDAISASLSIGQEQYLTIAVPATVIDLANPDHGGSFVYDESKHSFPPTNVRQAEASLVDRLMPIAKVAVGNETKSVARSYARAIDNLIPASPTSTPIPGIPSPGEMDYAKSMEFLKQKVPGTSKTVMEIYRDKEMKWAEQRGNWETAKIGATRRAHEVFEDATKEHADKRQKYLEKWSKDEGKRYKDATQAAWMDWVDGGKKYAVEFAFGMFQMDPMERVERSKEAMRNSAVDDPSGDGDVYGVSLTPKGWATSCRVKADEWRQQNVLGQLNGNDETTWSRITLSYSGSDIQTQGSGTTGFGLWTLGGTDLDEGLRREMASCEVSISFSALIVNISRPWLHSELFSDTDLEIQRGINVSPGPSRIDDMIEDRKDEKSGEWAFPAYPTSFIIAADTTVEFKGESKAIEEFWKAGGEVVGYGPWSVSGSAAAEQSRVEPRFMMTKLINKSTSDFSVPASKTNSNSPLTRVPGIYTPPLQRASGPQAPALSAMTGIRRTRLQTLSTILEKSSSTKEACEIFTHELQGMAKNAGDVAIILSQVIRHYKADTPIHRHAQKESITLYNGQWTAFFRKIAADAQWLTNQWGGSLWLPTDIRATAEGLFGNSEPSLYVLMLVDITKAAQAKGINLRSLWANNGELRVAMKKNASQYLTHELVSGVIQSINGARVERKNGPQGRTAINLANGTEKTNSDWVDINSSDDTNRSVQDLNCRAPIASVSHSLPKTLGDTTPKKIGAPEQPQPSPLTKGAQKKRTFNQMNSEEASHYNKYQKLIRNLSPNRITELRNNALQYLEKAESDKARFDYALANMKGREDQIKQIHDQGKTLLDEMSNGMKGQSEQGVLAGVLASTGTAYVTGITSLLDSVLQASSTSQDKATAKELQARRAEAVDKASKAKERLQTLGQVEKARSTHQRYEEARSHRQKLRDLLREADERAIELEKACTATFSQAEQED</sequence>
<dbReference type="EMBL" id="JAAOAM010000076">
    <property type="protein sequence ID" value="KAF5550705.1"/>
    <property type="molecule type" value="Genomic_DNA"/>
</dbReference>
<proteinExistence type="predicted"/>
<organism evidence="3 4">
    <name type="scientific">Fusarium mexicanum</name>
    <dbReference type="NCBI Taxonomy" id="751941"/>
    <lineage>
        <taxon>Eukaryota</taxon>
        <taxon>Fungi</taxon>
        <taxon>Dikarya</taxon>
        <taxon>Ascomycota</taxon>
        <taxon>Pezizomycotina</taxon>
        <taxon>Sordariomycetes</taxon>
        <taxon>Hypocreomycetidae</taxon>
        <taxon>Hypocreales</taxon>
        <taxon>Nectriaceae</taxon>
        <taxon>Fusarium</taxon>
        <taxon>Fusarium fujikuroi species complex</taxon>
    </lineage>
</organism>
<feature type="region of interest" description="Disordered" evidence="2">
    <location>
        <begin position="741"/>
        <end position="775"/>
    </location>
</feature>
<dbReference type="AlphaFoldDB" id="A0A8H5N3X4"/>
<gene>
    <name evidence="3" type="ORF">FMEXI_3664</name>
</gene>
<evidence type="ECO:0000313" key="3">
    <source>
        <dbReference type="EMBL" id="KAF5550705.1"/>
    </source>
</evidence>
<comment type="caution">
    <text evidence="3">The sequence shown here is derived from an EMBL/GenBank/DDBJ whole genome shotgun (WGS) entry which is preliminary data.</text>
</comment>
<reference evidence="3 4" key="1">
    <citation type="submission" date="2020-05" db="EMBL/GenBank/DDBJ databases">
        <title>Identification and distribution of gene clusters putatively required for synthesis of sphingolipid metabolism inhibitors in phylogenetically diverse species of the filamentous fungus Fusarium.</title>
        <authorList>
            <person name="Kim H.-S."/>
            <person name="Busman M."/>
            <person name="Brown D.W."/>
            <person name="Divon H."/>
            <person name="Uhlig S."/>
            <person name="Proctor R.H."/>
        </authorList>
    </citation>
    <scope>NUCLEOTIDE SEQUENCE [LARGE SCALE GENOMIC DNA]</scope>
    <source>
        <strain evidence="3 4">NRRL 53147</strain>
    </source>
</reference>
<protein>
    <submittedName>
        <fullName evidence="3">Uncharacterized protein</fullName>
    </submittedName>
</protein>
<accession>A0A8H5N3X4</accession>
<evidence type="ECO:0000256" key="2">
    <source>
        <dbReference type="SAM" id="MobiDB-lite"/>
    </source>
</evidence>
<keyword evidence="4" id="KW-1185">Reference proteome</keyword>
<feature type="coiled-coil region" evidence="1">
    <location>
        <begin position="899"/>
        <end position="963"/>
    </location>
</feature>
<evidence type="ECO:0000313" key="4">
    <source>
        <dbReference type="Proteomes" id="UP000522262"/>
    </source>
</evidence>
<keyword evidence="1" id="KW-0175">Coiled coil</keyword>